<dbReference type="PANTHER" id="PTHR46865:SF2">
    <property type="entry name" value="MONOOXYGENASE"/>
    <property type="match status" value="1"/>
</dbReference>
<dbReference type="PRINTS" id="PR00420">
    <property type="entry name" value="RNGMNOXGNASE"/>
</dbReference>
<dbReference type="EMBL" id="JACGWT010000005">
    <property type="protein sequence ID" value="MBA8795728.1"/>
    <property type="molecule type" value="Genomic_DNA"/>
</dbReference>
<dbReference type="InterPro" id="IPR036188">
    <property type="entry name" value="FAD/NAD-bd_sf"/>
</dbReference>
<dbReference type="Gene3D" id="3.50.50.60">
    <property type="entry name" value="FAD/NAD(P)-binding domain"/>
    <property type="match status" value="1"/>
</dbReference>
<feature type="region of interest" description="Disordered" evidence="1">
    <location>
        <begin position="388"/>
        <end position="413"/>
    </location>
</feature>
<dbReference type="GO" id="GO:0071949">
    <property type="term" value="F:FAD binding"/>
    <property type="evidence" value="ECO:0007669"/>
    <property type="project" value="InterPro"/>
</dbReference>
<keyword evidence="4" id="KW-1185">Reference proteome</keyword>
<evidence type="ECO:0000256" key="1">
    <source>
        <dbReference type="SAM" id="MobiDB-lite"/>
    </source>
</evidence>
<name>A0A7W3IUW6_9ACTN</name>
<proteinExistence type="predicted"/>
<organism evidence="3 4">
    <name type="scientific">Microlunatus kandeliicorticis</name>
    <dbReference type="NCBI Taxonomy" id="1759536"/>
    <lineage>
        <taxon>Bacteria</taxon>
        <taxon>Bacillati</taxon>
        <taxon>Actinomycetota</taxon>
        <taxon>Actinomycetes</taxon>
        <taxon>Propionibacteriales</taxon>
        <taxon>Propionibacteriaceae</taxon>
        <taxon>Microlunatus</taxon>
    </lineage>
</organism>
<dbReference type="RefSeq" id="WP_182561309.1">
    <property type="nucleotide sequence ID" value="NZ_JACGWT010000005.1"/>
</dbReference>
<sequence>MSPDHDHRPSDLDRTERPPHALVSGASIAGTATAFWLHRLGWRVTILERATGFRAGGQNIDVRGSGREVLDRMGLTEAVRARTTTEVGTRFVDEHDRPVGEFPTVPGEGDGLTAELEILRGDLATLVADTLPAEVRWLYGDRITAVRETADGVEVDLAGGGRESADLLVVAEGVRSSTRDLIMDDVVHDPLGLYLAYGTIPRTDDDDRWWRWYTAPGSRQATLRPDNRGTVRATLAYLSDSTGLETADHDAVVSSLQQTFADVGWQVPRILDGYADTDDLYVDFLEQIRLPHYARGRVVITGDAAWSVTPLAGGGATLALVGGYVLGAALSRWDGTSAGLDRALSGYEQWMRPFVDQVQKLPPGVPRLAYPHSRLGVSLLRGATTLAGTRPGRKVGRLLGSGPQADQPLPPFG</sequence>
<feature type="domain" description="FAD-binding" evidence="2">
    <location>
        <begin position="22"/>
        <end position="358"/>
    </location>
</feature>
<protein>
    <submittedName>
        <fullName evidence="3">2-polyprenyl-6-methoxyphenol hydroxylase-like FAD-dependent oxidoreductase</fullName>
    </submittedName>
</protein>
<dbReference type="SUPFAM" id="SSF51905">
    <property type="entry name" value="FAD/NAD(P)-binding domain"/>
    <property type="match status" value="1"/>
</dbReference>
<evidence type="ECO:0000259" key="2">
    <source>
        <dbReference type="Pfam" id="PF01494"/>
    </source>
</evidence>
<dbReference type="Gene3D" id="3.30.9.10">
    <property type="entry name" value="D-Amino Acid Oxidase, subunit A, domain 2"/>
    <property type="match status" value="1"/>
</dbReference>
<evidence type="ECO:0000313" key="4">
    <source>
        <dbReference type="Proteomes" id="UP000523079"/>
    </source>
</evidence>
<dbReference type="InterPro" id="IPR002938">
    <property type="entry name" value="FAD-bd"/>
</dbReference>
<reference evidence="3 4" key="1">
    <citation type="submission" date="2020-07" db="EMBL/GenBank/DDBJ databases">
        <title>Sequencing the genomes of 1000 actinobacteria strains.</title>
        <authorList>
            <person name="Klenk H.-P."/>
        </authorList>
    </citation>
    <scope>NUCLEOTIDE SEQUENCE [LARGE SCALE GENOMIC DNA]</scope>
    <source>
        <strain evidence="3 4">DSM 100723</strain>
    </source>
</reference>
<dbReference type="Pfam" id="PF01494">
    <property type="entry name" value="FAD_binding_3"/>
    <property type="match status" value="1"/>
</dbReference>
<dbReference type="Proteomes" id="UP000523079">
    <property type="component" value="Unassembled WGS sequence"/>
</dbReference>
<accession>A0A7W3IUW6</accession>
<comment type="caution">
    <text evidence="3">The sequence shown here is derived from an EMBL/GenBank/DDBJ whole genome shotgun (WGS) entry which is preliminary data.</text>
</comment>
<dbReference type="AlphaFoldDB" id="A0A7W3IUW6"/>
<dbReference type="PANTHER" id="PTHR46865">
    <property type="entry name" value="OXIDOREDUCTASE-RELATED"/>
    <property type="match status" value="1"/>
</dbReference>
<evidence type="ECO:0000313" key="3">
    <source>
        <dbReference type="EMBL" id="MBA8795728.1"/>
    </source>
</evidence>
<gene>
    <name evidence="3" type="ORF">FHX74_003364</name>
</gene>
<dbReference type="InterPro" id="IPR051704">
    <property type="entry name" value="FAD_aromatic-hydroxylase"/>
</dbReference>